<reference evidence="1 2" key="1">
    <citation type="submission" date="2022-07" db="EMBL/GenBank/DDBJ databases">
        <title>Genome-wide signatures of adaptation to extreme environments.</title>
        <authorList>
            <person name="Cho C.H."/>
            <person name="Yoon H.S."/>
        </authorList>
    </citation>
    <scope>NUCLEOTIDE SEQUENCE [LARGE SCALE GENOMIC DNA]</scope>
    <source>
        <strain evidence="1 2">DBV 063 E5</strain>
    </source>
</reference>
<evidence type="ECO:0000313" key="1">
    <source>
        <dbReference type="EMBL" id="KAK4534593.1"/>
    </source>
</evidence>
<protein>
    <submittedName>
        <fullName evidence="1">Uncharacterized protein</fullName>
    </submittedName>
</protein>
<dbReference type="EMBL" id="JANCYW010000002">
    <property type="protein sequence ID" value="KAK4534593.1"/>
    <property type="molecule type" value="Genomic_DNA"/>
</dbReference>
<evidence type="ECO:0000313" key="2">
    <source>
        <dbReference type="Proteomes" id="UP001301350"/>
    </source>
</evidence>
<keyword evidence="2" id="KW-1185">Reference proteome</keyword>
<accession>A0AAV9IRD5</accession>
<sequence length="313" mass="33760">MAPEEQERELERLESGEFATLDQFARAGAASAAAVVRRARARLDEPRLCRYYVNVASEKVLTALRGNGQAGSDGEWVGGVDWVSLANALNERAVVVENASDSATEDVLSTVRVVHHTLAECWLHFPGQVPLDRLSLCTAAALLCLGCARDQLTVHLLQQTPKLPYDERVYATALGALALRAPPSVLFRAALVHRNPVAGDVLCMWSAASTPHEKCGLPMCPVLQALQRLAQSRLAQYLLGALPPEQLPPAAHRFRGNDEIREALHSPHFPVAAAAARAAVAALRAGDARHPSELAVPNALKPVLIDIIKTTRE</sequence>
<dbReference type="Proteomes" id="UP001301350">
    <property type="component" value="Unassembled WGS sequence"/>
</dbReference>
<name>A0AAV9IRD5_CYACA</name>
<comment type="caution">
    <text evidence="1">The sequence shown here is derived from an EMBL/GenBank/DDBJ whole genome shotgun (WGS) entry which is preliminary data.</text>
</comment>
<gene>
    <name evidence="1" type="ORF">CDCA_CDCA02G0618</name>
</gene>
<dbReference type="AlphaFoldDB" id="A0AAV9IRD5"/>
<organism evidence="1 2">
    <name type="scientific">Cyanidium caldarium</name>
    <name type="common">Red alga</name>
    <dbReference type="NCBI Taxonomy" id="2771"/>
    <lineage>
        <taxon>Eukaryota</taxon>
        <taxon>Rhodophyta</taxon>
        <taxon>Bangiophyceae</taxon>
        <taxon>Cyanidiales</taxon>
        <taxon>Cyanidiaceae</taxon>
        <taxon>Cyanidium</taxon>
    </lineage>
</organism>
<proteinExistence type="predicted"/>